<protein>
    <submittedName>
        <fullName evidence="2">Uncharacterized protein</fullName>
    </submittedName>
</protein>
<feature type="non-terminal residue" evidence="2">
    <location>
        <position position="1"/>
    </location>
</feature>
<name>A0A1X0RFF1_RHIZD</name>
<keyword evidence="1" id="KW-0472">Membrane</keyword>
<evidence type="ECO:0000313" key="2">
    <source>
        <dbReference type="EMBL" id="ORE10598.1"/>
    </source>
</evidence>
<proteinExistence type="predicted"/>
<feature type="transmembrane region" description="Helical" evidence="1">
    <location>
        <begin position="75"/>
        <end position="95"/>
    </location>
</feature>
<accession>A0A1X0RFF1</accession>
<keyword evidence="1" id="KW-0812">Transmembrane</keyword>
<keyword evidence="1" id="KW-1133">Transmembrane helix</keyword>
<reference evidence="2" key="1">
    <citation type="journal article" date="2016" name="Proc. Natl. Acad. Sci. U.S.A.">
        <title>Lipid metabolic changes in an early divergent fungus govern the establishment of a mutualistic symbiosis with endobacteria.</title>
        <authorList>
            <person name="Lastovetsky O.A."/>
            <person name="Gaspar M.L."/>
            <person name="Mondo S.J."/>
            <person name="LaButti K.M."/>
            <person name="Sandor L."/>
            <person name="Grigoriev I.V."/>
            <person name="Henry S.A."/>
            <person name="Pawlowska T.E."/>
        </authorList>
    </citation>
    <scope>NUCLEOTIDE SEQUENCE [LARGE SCALE GENOMIC DNA]</scope>
    <source>
        <strain evidence="2">ATCC 52814</strain>
    </source>
</reference>
<gene>
    <name evidence="2" type="ORF">BCV72DRAFT_313000</name>
</gene>
<evidence type="ECO:0000256" key="1">
    <source>
        <dbReference type="SAM" id="Phobius"/>
    </source>
</evidence>
<dbReference type="EMBL" id="KV921864">
    <property type="protein sequence ID" value="ORE10598.1"/>
    <property type="molecule type" value="Genomic_DNA"/>
</dbReference>
<sequence>YKNVCITDEFMTSQACLCCFSKLNHLYTKKDGKRKSKGSLLCGNPKCVIVKNNKALISRDPLSALAIVISGLYKLFLYSRLASVTSILILFLLSLC</sequence>
<dbReference type="AlphaFoldDB" id="A0A1X0RFF1"/>
<dbReference type="Proteomes" id="UP000242414">
    <property type="component" value="Unassembled WGS sequence"/>
</dbReference>
<dbReference type="VEuPathDB" id="FungiDB:BCV72DRAFT_313000"/>
<organism evidence="2">
    <name type="scientific">Rhizopus microsporus var. microsporus</name>
    <dbReference type="NCBI Taxonomy" id="86635"/>
    <lineage>
        <taxon>Eukaryota</taxon>
        <taxon>Fungi</taxon>
        <taxon>Fungi incertae sedis</taxon>
        <taxon>Mucoromycota</taxon>
        <taxon>Mucoromycotina</taxon>
        <taxon>Mucoromycetes</taxon>
        <taxon>Mucorales</taxon>
        <taxon>Mucorineae</taxon>
        <taxon>Rhizopodaceae</taxon>
        <taxon>Rhizopus</taxon>
    </lineage>
</organism>